<dbReference type="GO" id="GO:0009231">
    <property type="term" value="P:riboflavin biosynthetic process"/>
    <property type="evidence" value="ECO:0007669"/>
    <property type="project" value="InterPro"/>
</dbReference>
<dbReference type="Pfam" id="PF01687">
    <property type="entry name" value="Flavokinase"/>
    <property type="match status" value="1"/>
</dbReference>
<comment type="catalytic activity">
    <reaction evidence="13 15">
        <text>riboflavin + ATP = FMN + ADP + H(+)</text>
        <dbReference type="Rhea" id="RHEA:14357"/>
        <dbReference type="ChEBI" id="CHEBI:15378"/>
        <dbReference type="ChEBI" id="CHEBI:30616"/>
        <dbReference type="ChEBI" id="CHEBI:57986"/>
        <dbReference type="ChEBI" id="CHEBI:58210"/>
        <dbReference type="ChEBI" id="CHEBI:456216"/>
        <dbReference type="EC" id="2.7.1.26"/>
    </reaction>
</comment>
<keyword evidence="12" id="KW-0511">Multifunctional enzyme</keyword>
<dbReference type="NCBIfam" id="NF004162">
    <property type="entry name" value="PRK05627.1-5"/>
    <property type="match status" value="1"/>
</dbReference>
<dbReference type="RefSeq" id="WP_016503935.1">
    <property type="nucleotide sequence ID" value="NZ_AMSD01000002.1"/>
</dbReference>
<evidence type="ECO:0000256" key="5">
    <source>
        <dbReference type="ARBA" id="ARBA00022643"/>
    </source>
</evidence>
<dbReference type="InterPro" id="IPR023468">
    <property type="entry name" value="Riboflavin_kinase"/>
</dbReference>
<organism evidence="17 18">
    <name type="scientific">Candidatus Photodesmus katoptron Akat1</name>
    <dbReference type="NCBI Taxonomy" id="1236703"/>
    <lineage>
        <taxon>Bacteria</taxon>
        <taxon>Pseudomonadati</taxon>
        <taxon>Pseudomonadota</taxon>
        <taxon>Gammaproteobacteria</taxon>
        <taxon>Vibrionales</taxon>
        <taxon>Vibrionaceae</taxon>
        <taxon>Candidatus Photodesmus</taxon>
    </lineage>
</organism>
<keyword evidence="11 15" id="KW-0067">ATP-binding</keyword>
<comment type="pathway">
    <text evidence="2 15">Cofactor biosynthesis; FAD biosynthesis; FAD from FMN: step 1/1.</text>
</comment>
<evidence type="ECO:0000256" key="15">
    <source>
        <dbReference type="PIRNR" id="PIRNR004491"/>
    </source>
</evidence>
<evidence type="ECO:0000256" key="2">
    <source>
        <dbReference type="ARBA" id="ARBA00004726"/>
    </source>
</evidence>
<dbReference type="GO" id="GO:0008531">
    <property type="term" value="F:riboflavin kinase activity"/>
    <property type="evidence" value="ECO:0007669"/>
    <property type="project" value="UniProtKB-UniRule"/>
</dbReference>
<keyword evidence="5 15" id="KW-0288">FMN</keyword>
<dbReference type="FunFam" id="3.40.50.620:FF:000021">
    <property type="entry name" value="Riboflavin biosynthesis protein"/>
    <property type="match status" value="1"/>
</dbReference>
<comment type="function">
    <text evidence="1">Catalyzes the phosphorylation of riboflavin to FMN followed by the adenylation of FMN to FAD.</text>
</comment>
<dbReference type="NCBIfam" id="NF004159">
    <property type="entry name" value="PRK05627.1-2"/>
    <property type="match status" value="1"/>
</dbReference>
<dbReference type="Proteomes" id="UP000053688">
    <property type="component" value="Unassembled WGS sequence"/>
</dbReference>
<dbReference type="PANTHER" id="PTHR22749">
    <property type="entry name" value="RIBOFLAVIN KINASE/FMN ADENYLYLTRANSFERASE"/>
    <property type="match status" value="1"/>
</dbReference>
<comment type="caution">
    <text evidence="17">The sequence shown here is derived from an EMBL/GenBank/DDBJ whole genome shotgun (WGS) entry which is preliminary data.</text>
</comment>
<accession>S3EGM7</accession>
<evidence type="ECO:0000256" key="8">
    <source>
        <dbReference type="ARBA" id="ARBA00022741"/>
    </source>
</evidence>
<dbReference type="Pfam" id="PF06574">
    <property type="entry name" value="FAD_syn"/>
    <property type="match status" value="1"/>
</dbReference>
<dbReference type="PATRIC" id="fig|1236703.3.peg.613"/>
<dbReference type="SMART" id="SM00904">
    <property type="entry name" value="Flavokinase"/>
    <property type="match status" value="1"/>
</dbReference>
<dbReference type="InterPro" id="IPR015864">
    <property type="entry name" value="FAD_synthase"/>
</dbReference>
<dbReference type="NCBIfam" id="NF004160">
    <property type="entry name" value="PRK05627.1-3"/>
    <property type="match status" value="1"/>
</dbReference>
<dbReference type="InterPro" id="IPR014729">
    <property type="entry name" value="Rossmann-like_a/b/a_fold"/>
</dbReference>
<evidence type="ECO:0000256" key="9">
    <source>
        <dbReference type="ARBA" id="ARBA00022777"/>
    </source>
</evidence>
<keyword evidence="6 15" id="KW-0808">Transferase</keyword>
<sequence length="312" mass="35755">MELIRGIKNIKVQHKSCVLTIGNFDGVHLGHRYVLNQLVKHAKILNLPSIVMIFEPQPLEFFSENQSPARLTRFRDKFIQLSKFGLDYVLCIHFNKYFANLSAESFILDFLVSRLDVKLLILGDDFCFGRDRMGNFSMLKKAGENHAFQVISTKSFHFKYSRISSTSIRSALAHGKLSQASQMLGRKYSISGRVSHGQKLGRTIGFPTANIPLKRFVVPISGVYVVHVLGLRKQSVNGVANIGNRPTINALSRQLEVHIFDFYDDFYGNYLEVFFLHKIRNEQKFSSFKLLKKQIELDAKLARSWFFSHLTS</sequence>
<dbReference type="PANTHER" id="PTHR22749:SF6">
    <property type="entry name" value="RIBOFLAVIN KINASE"/>
    <property type="match status" value="1"/>
</dbReference>
<dbReference type="GO" id="GO:0005524">
    <property type="term" value="F:ATP binding"/>
    <property type="evidence" value="ECO:0007669"/>
    <property type="project" value="UniProtKB-UniRule"/>
</dbReference>
<evidence type="ECO:0000256" key="4">
    <source>
        <dbReference type="ARBA" id="ARBA00022630"/>
    </source>
</evidence>
<dbReference type="STRING" id="28176.CF66_9057"/>
<dbReference type="GO" id="GO:0009398">
    <property type="term" value="P:FMN biosynthetic process"/>
    <property type="evidence" value="ECO:0007669"/>
    <property type="project" value="UniProtKB-UniRule"/>
</dbReference>
<dbReference type="CDD" id="cd02064">
    <property type="entry name" value="FAD_synthetase_N"/>
    <property type="match status" value="1"/>
</dbReference>
<dbReference type="InterPro" id="IPR015865">
    <property type="entry name" value="Riboflavin_kinase_bac/euk"/>
</dbReference>
<keyword evidence="18" id="KW-1185">Reference proteome</keyword>
<dbReference type="EC" id="2.7.1.26" evidence="15"/>
<comment type="pathway">
    <text evidence="3 15">Cofactor biosynthesis; FMN biosynthesis; FMN from riboflavin (ATP route): step 1/1.</text>
</comment>
<evidence type="ECO:0000313" key="17">
    <source>
        <dbReference type="EMBL" id="EPE37303.1"/>
    </source>
</evidence>
<keyword evidence="10 15" id="KW-0274">FAD</keyword>
<dbReference type="Gene3D" id="3.40.50.620">
    <property type="entry name" value="HUPs"/>
    <property type="match status" value="1"/>
</dbReference>
<feature type="domain" description="Riboflavin kinase" evidence="16">
    <location>
        <begin position="183"/>
        <end position="307"/>
    </location>
</feature>
<dbReference type="EC" id="2.7.7.2" evidence="15"/>
<dbReference type="Gene3D" id="2.40.30.30">
    <property type="entry name" value="Riboflavin kinase-like"/>
    <property type="match status" value="1"/>
</dbReference>
<evidence type="ECO:0000259" key="16">
    <source>
        <dbReference type="SMART" id="SM00904"/>
    </source>
</evidence>
<evidence type="ECO:0000256" key="1">
    <source>
        <dbReference type="ARBA" id="ARBA00002121"/>
    </source>
</evidence>
<evidence type="ECO:0000256" key="11">
    <source>
        <dbReference type="ARBA" id="ARBA00022840"/>
    </source>
</evidence>
<evidence type="ECO:0000256" key="10">
    <source>
        <dbReference type="ARBA" id="ARBA00022827"/>
    </source>
</evidence>
<proteinExistence type="inferred from homology"/>
<protein>
    <recommendedName>
        <fullName evidence="15">Riboflavin biosynthesis protein</fullName>
    </recommendedName>
    <domain>
        <recommendedName>
            <fullName evidence="15">Riboflavin kinase</fullName>
            <ecNumber evidence="15">2.7.1.26</ecNumber>
        </recommendedName>
        <alternativeName>
            <fullName evidence="15">Flavokinase</fullName>
        </alternativeName>
    </domain>
    <domain>
        <recommendedName>
            <fullName evidence="15">FMN adenylyltransferase</fullName>
            <ecNumber evidence="15">2.7.7.2</ecNumber>
        </recommendedName>
        <alternativeName>
            <fullName evidence="15">FAD pyrophosphorylase</fullName>
        </alternativeName>
        <alternativeName>
            <fullName evidence="15">FAD synthase</fullName>
        </alternativeName>
    </domain>
</protein>
<keyword evidence="7 15" id="KW-0548">Nucleotidyltransferase</keyword>
<dbReference type="SUPFAM" id="SSF52374">
    <property type="entry name" value="Nucleotidylyl transferase"/>
    <property type="match status" value="1"/>
</dbReference>
<keyword evidence="4 15" id="KW-0285">Flavoprotein</keyword>
<dbReference type="AlphaFoldDB" id="S3EGM7"/>
<dbReference type="UniPathway" id="UPA00276">
    <property type="reaction ID" value="UER00406"/>
</dbReference>
<comment type="catalytic activity">
    <reaction evidence="14 15">
        <text>FMN + ATP + H(+) = FAD + diphosphate</text>
        <dbReference type="Rhea" id="RHEA:17237"/>
        <dbReference type="ChEBI" id="CHEBI:15378"/>
        <dbReference type="ChEBI" id="CHEBI:30616"/>
        <dbReference type="ChEBI" id="CHEBI:33019"/>
        <dbReference type="ChEBI" id="CHEBI:57692"/>
        <dbReference type="ChEBI" id="CHEBI:58210"/>
        <dbReference type="EC" id="2.7.7.2"/>
    </reaction>
</comment>
<evidence type="ECO:0000313" key="18">
    <source>
        <dbReference type="Proteomes" id="UP000053688"/>
    </source>
</evidence>
<evidence type="ECO:0000256" key="13">
    <source>
        <dbReference type="ARBA" id="ARBA00047880"/>
    </source>
</evidence>
<evidence type="ECO:0000256" key="3">
    <source>
        <dbReference type="ARBA" id="ARBA00005201"/>
    </source>
</evidence>
<comment type="similarity">
    <text evidence="15">Belongs to the ribF family.</text>
</comment>
<gene>
    <name evidence="17" type="primary">ribF</name>
    <name evidence="17" type="ORF">O1U_0603</name>
</gene>
<dbReference type="eggNOG" id="COG0196">
    <property type="taxonomic scope" value="Bacteria"/>
</dbReference>
<dbReference type="SUPFAM" id="SSF82114">
    <property type="entry name" value="Riboflavin kinase-like"/>
    <property type="match status" value="1"/>
</dbReference>
<keyword evidence="8 15" id="KW-0547">Nucleotide-binding</keyword>
<dbReference type="EMBL" id="AMSD01000002">
    <property type="protein sequence ID" value="EPE37303.1"/>
    <property type="molecule type" value="Genomic_DNA"/>
</dbReference>
<dbReference type="InterPro" id="IPR002606">
    <property type="entry name" value="Riboflavin_kinase_bac"/>
</dbReference>
<dbReference type="NCBIfam" id="TIGR00083">
    <property type="entry name" value="ribF"/>
    <property type="match status" value="1"/>
</dbReference>
<evidence type="ECO:0000256" key="7">
    <source>
        <dbReference type="ARBA" id="ARBA00022695"/>
    </source>
</evidence>
<evidence type="ECO:0000256" key="6">
    <source>
        <dbReference type="ARBA" id="ARBA00022679"/>
    </source>
</evidence>
<dbReference type="GO" id="GO:0003919">
    <property type="term" value="F:FMN adenylyltransferase activity"/>
    <property type="evidence" value="ECO:0007669"/>
    <property type="project" value="UniProtKB-UniRule"/>
</dbReference>
<reference evidence="17 18" key="1">
    <citation type="journal article" date="2014" name="Environ. Microbiol.">
        <title>Genomic signatures of obligate host dependence in the luminous bacterial symbiont of a vertebrate.</title>
        <authorList>
            <person name="Hendry T.A."/>
            <person name="de Wet J.R."/>
            <person name="Dunlap P.V."/>
        </authorList>
    </citation>
    <scope>NUCLEOTIDE SEQUENCE [LARGE SCALE GENOMIC DNA]</scope>
    <source>
        <strain evidence="17 18">Akat1</strain>
    </source>
</reference>
<keyword evidence="9 15" id="KW-0418">Kinase</keyword>
<name>S3EGM7_9GAMM</name>
<evidence type="ECO:0000256" key="14">
    <source>
        <dbReference type="ARBA" id="ARBA00049494"/>
    </source>
</evidence>
<dbReference type="UniPathway" id="UPA00277">
    <property type="reaction ID" value="UER00407"/>
</dbReference>
<evidence type="ECO:0000256" key="12">
    <source>
        <dbReference type="ARBA" id="ARBA00023268"/>
    </source>
</evidence>
<dbReference type="PIRSF" id="PIRSF004491">
    <property type="entry name" value="FAD_Synth"/>
    <property type="match status" value="1"/>
</dbReference>
<dbReference type="GO" id="GO:0006747">
    <property type="term" value="P:FAD biosynthetic process"/>
    <property type="evidence" value="ECO:0007669"/>
    <property type="project" value="UniProtKB-UniRule"/>
</dbReference>
<dbReference type="InterPro" id="IPR023465">
    <property type="entry name" value="Riboflavin_kinase_dom_sf"/>
</dbReference>
<dbReference type="NCBIfam" id="NF004163">
    <property type="entry name" value="PRK05627.1-6"/>
    <property type="match status" value="1"/>
</dbReference>